<dbReference type="SUPFAM" id="SSF53448">
    <property type="entry name" value="Nucleotide-diphospho-sugar transferases"/>
    <property type="match status" value="1"/>
</dbReference>
<evidence type="ECO:0000256" key="3">
    <source>
        <dbReference type="HAMAP-Rule" id="MF_00108"/>
    </source>
</evidence>
<keyword evidence="5" id="KW-1185">Reference proteome</keyword>
<dbReference type="InterPro" id="IPR050088">
    <property type="entry name" value="IspD/TarI_cytidylyltransf_bact"/>
</dbReference>
<dbReference type="InterPro" id="IPR001228">
    <property type="entry name" value="IspD"/>
</dbReference>
<feature type="site" description="Transition state stabilizer" evidence="3">
    <location>
        <position position="15"/>
    </location>
</feature>
<dbReference type="Gene3D" id="3.90.550.10">
    <property type="entry name" value="Spore Coat Polysaccharide Biosynthesis Protein SpsA, Chain A"/>
    <property type="match status" value="1"/>
</dbReference>
<comment type="caution">
    <text evidence="4">The sequence shown here is derived from an EMBL/GenBank/DDBJ whole genome shotgun (WGS) entry which is preliminary data.</text>
</comment>
<dbReference type="InterPro" id="IPR034683">
    <property type="entry name" value="IspD/TarI"/>
</dbReference>
<feature type="site" description="Positions MEP for the nucleophilic attack" evidence="3">
    <location>
        <position position="152"/>
    </location>
</feature>
<protein>
    <recommendedName>
        <fullName evidence="3">2-C-methyl-D-erythritol 4-phosphate cytidylyltransferase</fullName>
        <ecNumber evidence="3">2.7.7.60</ecNumber>
    </recommendedName>
    <alternativeName>
        <fullName evidence="3">4-diphosphocytidyl-2C-methyl-D-erythritol synthase</fullName>
    </alternativeName>
    <alternativeName>
        <fullName evidence="3">MEP cytidylyltransferase</fullName>
        <shortName evidence="3">MCT</shortName>
    </alternativeName>
</protein>
<dbReference type="NCBIfam" id="TIGR00453">
    <property type="entry name" value="ispD"/>
    <property type="match status" value="1"/>
</dbReference>
<dbReference type="PANTHER" id="PTHR32125:SF4">
    <property type="entry name" value="2-C-METHYL-D-ERYTHRITOL 4-PHOSPHATE CYTIDYLYLTRANSFERASE, CHLOROPLASTIC"/>
    <property type="match status" value="1"/>
</dbReference>
<dbReference type="RefSeq" id="WP_157565809.1">
    <property type="nucleotide sequence ID" value="NZ_WPIK01000006.1"/>
</dbReference>
<organism evidence="4 5">
    <name type="scientific">Mucilaginibacter arboris</name>
    <dbReference type="NCBI Taxonomy" id="2682090"/>
    <lineage>
        <taxon>Bacteria</taxon>
        <taxon>Pseudomonadati</taxon>
        <taxon>Bacteroidota</taxon>
        <taxon>Sphingobacteriia</taxon>
        <taxon>Sphingobacteriales</taxon>
        <taxon>Sphingobacteriaceae</taxon>
        <taxon>Mucilaginibacter</taxon>
    </lineage>
</organism>
<dbReference type="HAMAP" id="MF_00108">
    <property type="entry name" value="IspD"/>
    <property type="match status" value="1"/>
</dbReference>
<dbReference type="EMBL" id="WPIK01000006">
    <property type="protein sequence ID" value="MVN21462.1"/>
    <property type="molecule type" value="Genomic_DNA"/>
</dbReference>
<accession>A0A7K1SVV1</accession>
<comment type="similarity">
    <text evidence="3">Belongs to the IspD/TarI cytidylyltransferase family. IspD subfamily.</text>
</comment>
<name>A0A7K1SVV1_9SPHI</name>
<dbReference type="Proteomes" id="UP000462014">
    <property type="component" value="Unassembled WGS sequence"/>
</dbReference>
<dbReference type="FunFam" id="3.90.550.10:FF:000003">
    <property type="entry name" value="2-C-methyl-D-erythritol 4-phosphate cytidylyltransferase"/>
    <property type="match status" value="1"/>
</dbReference>
<dbReference type="PANTHER" id="PTHR32125">
    <property type="entry name" value="2-C-METHYL-D-ERYTHRITOL 4-PHOSPHATE CYTIDYLYLTRANSFERASE, CHLOROPLASTIC"/>
    <property type="match status" value="1"/>
</dbReference>
<dbReference type="GO" id="GO:0019288">
    <property type="term" value="P:isopentenyl diphosphate biosynthetic process, methylerythritol 4-phosphate pathway"/>
    <property type="evidence" value="ECO:0007669"/>
    <property type="project" value="UniProtKB-UniRule"/>
</dbReference>
<dbReference type="InterPro" id="IPR029044">
    <property type="entry name" value="Nucleotide-diphossugar_trans"/>
</dbReference>
<reference evidence="4 5" key="1">
    <citation type="submission" date="2019-12" db="EMBL/GenBank/DDBJ databases">
        <title>Mucilaginibacter sp. HMF7410 genome sequencing and assembly.</title>
        <authorList>
            <person name="Kang H."/>
            <person name="Cha I."/>
            <person name="Kim H."/>
            <person name="Joh K."/>
        </authorList>
    </citation>
    <scope>NUCLEOTIDE SEQUENCE [LARGE SCALE GENOMIC DNA]</scope>
    <source>
        <strain evidence="4 5">HMF7410</strain>
    </source>
</reference>
<sequence>MKFFAVIVAGGSGTRMNAQLPKQFMLLAGKPVIMHTITAFSASAEKPEIMVVLNKQQFSFWEQLCAEHQFTVPHTLIAGGNTRFQSVKNAIDTINETSVIAIHDAVRPLISTAIISKAYQQALTEGNSVVAVPSKDSVRWQKANGVSQNLNRNEVFLVQTPQTFQSEMIKKAYQQEYKEEFTDDASVAESFGIRINLLPGDPDNFKITFPADLLMAELILNEKSR</sequence>
<evidence type="ECO:0000256" key="2">
    <source>
        <dbReference type="ARBA" id="ARBA00022695"/>
    </source>
</evidence>
<evidence type="ECO:0000256" key="1">
    <source>
        <dbReference type="ARBA" id="ARBA00022679"/>
    </source>
</evidence>
<proteinExistence type="inferred from homology"/>
<comment type="pathway">
    <text evidence="3">Isoprenoid biosynthesis; isopentenyl diphosphate biosynthesis via DXP pathway; isopentenyl diphosphate from 1-deoxy-D-xylulose 5-phosphate: step 2/6.</text>
</comment>
<keyword evidence="3" id="KW-0414">Isoprene biosynthesis</keyword>
<dbReference type="NCBIfam" id="NF001186">
    <property type="entry name" value="PRK00155.2-3"/>
    <property type="match status" value="1"/>
</dbReference>
<evidence type="ECO:0000313" key="4">
    <source>
        <dbReference type="EMBL" id="MVN21462.1"/>
    </source>
</evidence>
<feature type="site" description="Transition state stabilizer" evidence="3">
    <location>
        <position position="22"/>
    </location>
</feature>
<keyword evidence="2 3" id="KW-0548">Nucleotidyltransferase</keyword>
<evidence type="ECO:0000313" key="5">
    <source>
        <dbReference type="Proteomes" id="UP000462014"/>
    </source>
</evidence>
<gene>
    <name evidence="3" type="primary">ispD</name>
    <name evidence="4" type="ORF">GO621_07925</name>
</gene>
<dbReference type="AlphaFoldDB" id="A0A7K1SVV1"/>
<dbReference type="UniPathway" id="UPA00056">
    <property type="reaction ID" value="UER00093"/>
</dbReference>
<dbReference type="CDD" id="cd02516">
    <property type="entry name" value="CDP-ME_synthetase"/>
    <property type="match status" value="1"/>
</dbReference>
<dbReference type="Pfam" id="PF01128">
    <property type="entry name" value="IspD"/>
    <property type="match status" value="1"/>
</dbReference>
<keyword evidence="1 3" id="KW-0808">Transferase</keyword>
<dbReference type="GO" id="GO:0050518">
    <property type="term" value="F:2-C-methyl-D-erythritol 4-phosphate cytidylyltransferase activity"/>
    <property type="evidence" value="ECO:0007669"/>
    <property type="project" value="UniProtKB-UniRule"/>
</dbReference>
<comment type="catalytic activity">
    <reaction evidence="3">
        <text>2-C-methyl-D-erythritol 4-phosphate + CTP + H(+) = 4-CDP-2-C-methyl-D-erythritol + diphosphate</text>
        <dbReference type="Rhea" id="RHEA:13429"/>
        <dbReference type="ChEBI" id="CHEBI:15378"/>
        <dbReference type="ChEBI" id="CHEBI:33019"/>
        <dbReference type="ChEBI" id="CHEBI:37563"/>
        <dbReference type="ChEBI" id="CHEBI:57823"/>
        <dbReference type="ChEBI" id="CHEBI:58262"/>
        <dbReference type="EC" id="2.7.7.60"/>
    </reaction>
</comment>
<comment type="function">
    <text evidence="3">Catalyzes the formation of 4-diphosphocytidyl-2-C-methyl-D-erythritol from CTP and 2-C-methyl-D-erythritol 4-phosphate (MEP).</text>
</comment>
<dbReference type="EC" id="2.7.7.60" evidence="3"/>
<feature type="site" description="Positions MEP for the nucleophilic attack" evidence="3">
    <location>
        <position position="206"/>
    </location>
</feature>